<reference evidence="3" key="1">
    <citation type="submission" date="2018-02" db="EMBL/GenBank/DDBJ databases">
        <title>Rhizophora mucronata_Transcriptome.</title>
        <authorList>
            <person name="Meera S.P."/>
            <person name="Sreeshan A."/>
            <person name="Augustine A."/>
        </authorList>
    </citation>
    <scope>NUCLEOTIDE SEQUENCE</scope>
    <source>
        <tissue evidence="3">Leaf</tissue>
    </source>
</reference>
<proteinExistence type="predicted"/>
<dbReference type="GO" id="GO:0034515">
    <property type="term" value="C:proteasome storage granule"/>
    <property type="evidence" value="ECO:0007669"/>
    <property type="project" value="TreeGrafter"/>
</dbReference>
<keyword evidence="1" id="KW-0677">Repeat</keyword>
<dbReference type="EMBL" id="GGEC01052310">
    <property type="protein sequence ID" value="MBX32794.1"/>
    <property type="molecule type" value="Transcribed_RNA"/>
</dbReference>
<dbReference type="GO" id="GO:0008540">
    <property type="term" value="C:proteasome regulatory particle, base subcomplex"/>
    <property type="evidence" value="ECO:0007669"/>
    <property type="project" value="TreeGrafter"/>
</dbReference>
<name>A0A2P2MRD4_RHIMU</name>
<protein>
    <submittedName>
        <fullName evidence="3">Uncharacterized protein MANES_03G148600</fullName>
    </submittedName>
</protein>
<dbReference type="AlphaFoldDB" id="A0A2P2MRD4"/>
<dbReference type="PANTHER" id="PTHR10943">
    <property type="entry name" value="26S PROTEASOME NON-ATPASE REGULATORY SUBUNIT"/>
    <property type="match status" value="1"/>
</dbReference>
<evidence type="ECO:0000313" key="3">
    <source>
        <dbReference type="EMBL" id="MBX32794.1"/>
    </source>
</evidence>
<dbReference type="Pfam" id="PF21505">
    <property type="entry name" value="RPN2_N"/>
    <property type="match status" value="1"/>
</dbReference>
<accession>A0A2P2MRD4</accession>
<evidence type="ECO:0000256" key="1">
    <source>
        <dbReference type="ARBA" id="ARBA00022737"/>
    </source>
</evidence>
<dbReference type="PANTHER" id="PTHR10943:SF2">
    <property type="entry name" value="26S PROTEASOME NON-ATPASE REGULATORY SUBUNIT 1"/>
    <property type="match status" value="1"/>
</dbReference>
<dbReference type="InterPro" id="IPR048570">
    <property type="entry name" value="PSMD1_RPN2_N"/>
</dbReference>
<sequence>MAAMTVSSAGGLLAMLNESHPLLKQHALYNLNNFVDRFWPEISTSVPIIESLYEDEEFDQHQRQLAALLVSKVFYYLGELDDSLSYALGAGSLFDVSEDSNYVHTLLAKAIDEYASLKSKATESNAVEENMDCRLEAIVERMLDKCIVDGKYQQAMGIALECRRLDKLEEAITRSDNIHGSLSYCINMSHSFVYRREYRCEVRKL</sequence>
<organism evidence="3">
    <name type="scientific">Rhizophora mucronata</name>
    <name type="common">Asiatic mangrove</name>
    <dbReference type="NCBI Taxonomy" id="61149"/>
    <lineage>
        <taxon>Eukaryota</taxon>
        <taxon>Viridiplantae</taxon>
        <taxon>Streptophyta</taxon>
        <taxon>Embryophyta</taxon>
        <taxon>Tracheophyta</taxon>
        <taxon>Spermatophyta</taxon>
        <taxon>Magnoliopsida</taxon>
        <taxon>eudicotyledons</taxon>
        <taxon>Gunneridae</taxon>
        <taxon>Pentapetalae</taxon>
        <taxon>rosids</taxon>
        <taxon>fabids</taxon>
        <taxon>Malpighiales</taxon>
        <taxon>Rhizophoraceae</taxon>
        <taxon>Rhizophora</taxon>
    </lineage>
</organism>
<dbReference type="GO" id="GO:0043161">
    <property type="term" value="P:proteasome-mediated ubiquitin-dependent protein catabolic process"/>
    <property type="evidence" value="ECO:0007669"/>
    <property type="project" value="TreeGrafter"/>
</dbReference>
<feature type="domain" description="26S proteasome non-ATPase regulatory subunit 1/RPN2 N-terminal" evidence="2">
    <location>
        <begin position="8"/>
        <end position="202"/>
    </location>
</feature>
<evidence type="ECO:0000259" key="2">
    <source>
        <dbReference type="Pfam" id="PF21505"/>
    </source>
</evidence>
<dbReference type="GO" id="GO:0005634">
    <property type="term" value="C:nucleus"/>
    <property type="evidence" value="ECO:0007669"/>
    <property type="project" value="TreeGrafter"/>
</dbReference>